<feature type="region of interest" description="Disordered" evidence="1">
    <location>
        <begin position="1"/>
        <end position="39"/>
    </location>
</feature>
<reference evidence="2" key="1">
    <citation type="submission" date="2023-03" db="EMBL/GenBank/DDBJ databases">
        <title>Massive genome expansion in bonnet fungi (Mycena s.s.) driven by repeated elements and novel gene families across ecological guilds.</title>
        <authorList>
            <consortium name="Lawrence Berkeley National Laboratory"/>
            <person name="Harder C.B."/>
            <person name="Miyauchi S."/>
            <person name="Viragh M."/>
            <person name="Kuo A."/>
            <person name="Thoen E."/>
            <person name="Andreopoulos B."/>
            <person name="Lu D."/>
            <person name="Skrede I."/>
            <person name="Drula E."/>
            <person name="Henrissat B."/>
            <person name="Morin E."/>
            <person name="Kohler A."/>
            <person name="Barry K."/>
            <person name="LaButti K."/>
            <person name="Morin E."/>
            <person name="Salamov A."/>
            <person name="Lipzen A."/>
            <person name="Mereny Z."/>
            <person name="Hegedus B."/>
            <person name="Baldrian P."/>
            <person name="Stursova M."/>
            <person name="Weitz H."/>
            <person name="Taylor A."/>
            <person name="Grigoriev I.V."/>
            <person name="Nagy L.G."/>
            <person name="Martin F."/>
            <person name="Kauserud H."/>
        </authorList>
    </citation>
    <scope>NUCLEOTIDE SEQUENCE</scope>
    <source>
        <strain evidence="2">CBHHK173m</strain>
    </source>
</reference>
<protein>
    <submittedName>
        <fullName evidence="2">Uncharacterized protein</fullName>
    </submittedName>
</protein>
<feature type="compositionally biased region" description="Polar residues" evidence="1">
    <location>
        <begin position="10"/>
        <end position="28"/>
    </location>
</feature>
<dbReference type="EMBL" id="JARJCN010000036">
    <property type="protein sequence ID" value="KAJ7084906.1"/>
    <property type="molecule type" value="Genomic_DNA"/>
</dbReference>
<evidence type="ECO:0000313" key="3">
    <source>
        <dbReference type="Proteomes" id="UP001222325"/>
    </source>
</evidence>
<feature type="compositionally biased region" description="Low complexity" evidence="1">
    <location>
        <begin position="186"/>
        <end position="200"/>
    </location>
</feature>
<proteinExistence type="predicted"/>
<evidence type="ECO:0000313" key="2">
    <source>
        <dbReference type="EMBL" id="KAJ7084906.1"/>
    </source>
</evidence>
<dbReference type="Proteomes" id="UP001222325">
    <property type="component" value="Unassembled WGS sequence"/>
</dbReference>
<dbReference type="AlphaFoldDB" id="A0AAD6TZP8"/>
<accession>A0AAD6TZP8</accession>
<organism evidence="2 3">
    <name type="scientific">Mycena belliarum</name>
    <dbReference type="NCBI Taxonomy" id="1033014"/>
    <lineage>
        <taxon>Eukaryota</taxon>
        <taxon>Fungi</taxon>
        <taxon>Dikarya</taxon>
        <taxon>Basidiomycota</taxon>
        <taxon>Agaricomycotina</taxon>
        <taxon>Agaricomycetes</taxon>
        <taxon>Agaricomycetidae</taxon>
        <taxon>Agaricales</taxon>
        <taxon>Marasmiineae</taxon>
        <taxon>Mycenaceae</taxon>
        <taxon>Mycena</taxon>
    </lineage>
</organism>
<keyword evidence="3" id="KW-1185">Reference proteome</keyword>
<comment type="caution">
    <text evidence="2">The sequence shown here is derived from an EMBL/GenBank/DDBJ whole genome shotgun (WGS) entry which is preliminary data.</text>
</comment>
<sequence>MVVPDGTTPPFLSTISAGPSSLLPTSPTVDRRPRTSLSSNASNINTTVVTATHVSGVSSHKLSHGATAAVISRARGPAKRTEWSEKLDKRTSTISADWKAFTPGGAKEAIRQFMAQRDSSAFSFGAIRVSSNIDADPVVAGEKLPRVSAEHLPPTSLGSGAGVARRLRAHANVPEGGRRTRAPACRTWSTRSPRAPSRRPLPITPPVPANEHGQSVSPTGRVHTVHYLDSMNYAGAASYAEHDPNATYLSPATPTPGSAFPAAYDARADSACNATSFGGLTLTPDDIRRDIRRHMTLGQGHQQQGGE</sequence>
<name>A0AAD6TZP8_9AGAR</name>
<gene>
    <name evidence="2" type="ORF">B0H15DRAFT_951392</name>
</gene>
<feature type="region of interest" description="Disordered" evidence="1">
    <location>
        <begin position="174"/>
        <end position="219"/>
    </location>
</feature>
<evidence type="ECO:0000256" key="1">
    <source>
        <dbReference type="SAM" id="MobiDB-lite"/>
    </source>
</evidence>